<dbReference type="Pfam" id="PF12680">
    <property type="entry name" value="SnoaL_2"/>
    <property type="match status" value="1"/>
</dbReference>
<evidence type="ECO:0000313" key="2">
    <source>
        <dbReference type="EMBL" id="RAY16796.1"/>
    </source>
</evidence>
<accession>A0A365HD05</accession>
<name>A0A365HD05_9ACTN</name>
<comment type="caution">
    <text evidence="2">The sequence shown here is derived from an EMBL/GenBank/DDBJ whole genome shotgun (WGS) entry which is preliminary data.</text>
</comment>
<dbReference type="Gene3D" id="3.10.450.50">
    <property type="match status" value="1"/>
</dbReference>
<evidence type="ECO:0000259" key="1">
    <source>
        <dbReference type="Pfam" id="PF12680"/>
    </source>
</evidence>
<reference evidence="2 3" key="1">
    <citation type="submission" date="2018-06" db="EMBL/GenBank/DDBJ databases">
        <title>Actinomadura craniellae sp. nov. isolated from marine sponge Craniella sp.</title>
        <authorList>
            <person name="Li L."/>
            <person name="Xu Q.H."/>
            <person name="Lin H.W."/>
            <person name="Lu Y.H."/>
        </authorList>
    </citation>
    <scope>NUCLEOTIDE SEQUENCE [LARGE SCALE GENOMIC DNA]</scope>
    <source>
        <strain evidence="2 3">LHW63021</strain>
    </source>
</reference>
<dbReference type="EMBL" id="QLYX01000001">
    <property type="protein sequence ID" value="RAY16796.1"/>
    <property type="molecule type" value="Genomic_DNA"/>
</dbReference>
<protein>
    <recommendedName>
        <fullName evidence="1">SnoaL-like domain-containing protein</fullName>
    </recommendedName>
</protein>
<keyword evidence="3" id="KW-1185">Reference proteome</keyword>
<dbReference type="SUPFAM" id="SSF54427">
    <property type="entry name" value="NTF2-like"/>
    <property type="match status" value="1"/>
</dbReference>
<dbReference type="AlphaFoldDB" id="A0A365HD05"/>
<feature type="domain" description="SnoaL-like" evidence="1">
    <location>
        <begin position="25"/>
        <end position="124"/>
    </location>
</feature>
<proteinExistence type="predicted"/>
<dbReference type="RefSeq" id="WP_111862848.1">
    <property type="nucleotide sequence ID" value="NZ_QLYX01000001.1"/>
</dbReference>
<evidence type="ECO:0000313" key="3">
    <source>
        <dbReference type="Proteomes" id="UP000251891"/>
    </source>
</evidence>
<organism evidence="2 3">
    <name type="scientific">Actinomadura craniellae</name>
    <dbReference type="NCBI Taxonomy" id="2231787"/>
    <lineage>
        <taxon>Bacteria</taxon>
        <taxon>Bacillati</taxon>
        <taxon>Actinomycetota</taxon>
        <taxon>Actinomycetes</taxon>
        <taxon>Streptosporangiales</taxon>
        <taxon>Thermomonosporaceae</taxon>
        <taxon>Actinomadura</taxon>
    </lineage>
</organism>
<dbReference type="InterPro" id="IPR032710">
    <property type="entry name" value="NTF2-like_dom_sf"/>
</dbReference>
<sequence length="149" mass="16397">MTTSIELVRSYLESLRGRREPGFEEALRRHLTEDAICVEAEMIPWGGVWRGIDGYLGVFDALQEAVEKAPGVDATRVGSEIGVLVGEGDTVFREFTLTLGGTDGTDHVMPGAETYTITDGRISAIRVYFQDTAYLNQILSADIRGRQNL</sequence>
<dbReference type="OrthoDB" id="3574881at2"/>
<gene>
    <name evidence="2" type="ORF">DPM19_01095</name>
</gene>
<dbReference type="InterPro" id="IPR037401">
    <property type="entry name" value="SnoaL-like"/>
</dbReference>
<dbReference type="Proteomes" id="UP000251891">
    <property type="component" value="Unassembled WGS sequence"/>
</dbReference>